<dbReference type="Proteomes" id="UP000799437">
    <property type="component" value="Unassembled WGS sequence"/>
</dbReference>
<feature type="region of interest" description="Disordered" evidence="1">
    <location>
        <begin position="113"/>
        <end position="237"/>
    </location>
</feature>
<gene>
    <name evidence="2" type="ORF">EJ05DRAFT_70521</name>
</gene>
<dbReference type="RefSeq" id="XP_033599076.1">
    <property type="nucleotide sequence ID" value="XM_033749906.1"/>
</dbReference>
<feature type="region of interest" description="Disordered" evidence="1">
    <location>
        <begin position="25"/>
        <end position="47"/>
    </location>
</feature>
<feature type="region of interest" description="Disordered" evidence="1">
    <location>
        <begin position="365"/>
        <end position="413"/>
    </location>
</feature>
<feature type="region of interest" description="Disordered" evidence="1">
    <location>
        <begin position="447"/>
        <end position="469"/>
    </location>
</feature>
<evidence type="ECO:0000313" key="2">
    <source>
        <dbReference type="EMBL" id="KAF2756625.1"/>
    </source>
</evidence>
<feature type="compositionally biased region" description="Polar residues" evidence="1">
    <location>
        <begin position="365"/>
        <end position="375"/>
    </location>
</feature>
<protein>
    <submittedName>
        <fullName evidence="2">Uncharacterized protein</fullName>
    </submittedName>
</protein>
<sequence length="756" mass="82885">MSHLESIALFDSKPPITIPKKEILEKSSEMATQTTTTSHPPRKLIQSSPKLHIVARSARSPAKTSKGMQVAVDSARWYQDLSLPPVDPNKPLPPIPLSIPMSPGHLRAPFPVSSSSSIYSTAAPTTPAEEWWKRQAHSPKSQKRRNHSAVVIGPGMSSEDEAGSGTRTSTPRLFEPLMPSPSPEHATFLSGSSTPSSERSKQSFDLTLEAPEPAPAESVTASNAQGDAQADTLLGPPPWKSLLRADFATTKTETPTQSSVPGRRRSFVARMSSIADDPEGDDGASSKITDRTCQTREHSVGHATMVERYRELVVSPSPEDFIRPIETTERLARMESSQATRAIAAAQNSTAFRLNASQPVLLPSSTYKGSDSETSMGAKVPKRYPSAGTLAVQKGNREASNVRTSRPEHGKNYGVAYKVSSPYSPFHPKLYPFSNGHRSLEQLQIPTLRQGRRGTQSLKPERQSNPAETRLVKKRGATMIPLVLPRTGKQLSSPLAASFSVGSRSRTALPKFVPRTPESPRLPVTPSNTMHDSGQVSYTSAQKVAKQIKRRTTMISKSAANTVTKVQRQMRRASSSVMFHPSRSSGSQPLISRENFSIALYKPRKKPSKTSYGRTKPASSSSFSSRQKDDEYSAFDSWPTTPKPKKSPKYVPNKMPRKSILERVKDARRQKELKKSIKVLGLVEPHKVLALQDDRVSPNTSTVMAPSPEWLFYQTTRTINSTPHSYDLPLTSPVKRLGSYSVTSVRSRQVSAVRGT</sequence>
<feature type="region of interest" description="Disordered" evidence="1">
    <location>
        <begin position="559"/>
        <end position="655"/>
    </location>
</feature>
<evidence type="ECO:0000256" key="1">
    <source>
        <dbReference type="SAM" id="MobiDB-lite"/>
    </source>
</evidence>
<feature type="compositionally biased region" description="Polar residues" evidence="1">
    <location>
        <begin position="525"/>
        <end position="539"/>
    </location>
</feature>
<organism evidence="2 3">
    <name type="scientific">Pseudovirgaria hyperparasitica</name>
    <dbReference type="NCBI Taxonomy" id="470096"/>
    <lineage>
        <taxon>Eukaryota</taxon>
        <taxon>Fungi</taxon>
        <taxon>Dikarya</taxon>
        <taxon>Ascomycota</taxon>
        <taxon>Pezizomycotina</taxon>
        <taxon>Dothideomycetes</taxon>
        <taxon>Dothideomycetes incertae sedis</taxon>
        <taxon>Acrospermales</taxon>
        <taxon>Acrospermaceae</taxon>
        <taxon>Pseudovirgaria</taxon>
    </lineage>
</organism>
<dbReference type="EMBL" id="ML996575">
    <property type="protein sequence ID" value="KAF2756625.1"/>
    <property type="molecule type" value="Genomic_DNA"/>
</dbReference>
<feature type="compositionally biased region" description="Basic residues" evidence="1">
    <location>
        <begin position="134"/>
        <end position="147"/>
    </location>
</feature>
<name>A0A6A6W242_9PEZI</name>
<feature type="compositionally biased region" description="Low complexity" evidence="1">
    <location>
        <begin position="113"/>
        <end position="128"/>
    </location>
</feature>
<feature type="compositionally biased region" description="Polar residues" evidence="1">
    <location>
        <begin position="447"/>
        <end position="467"/>
    </location>
</feature>
<feature type="compositionally biased region" description="Polar residues" evidence="1">
    <location>
        <begin position="559"/>
        <end position="590"/>
    </location>
</feature>
<proteinExistence type="predicted"/>
<dbReference type="AlphaFoldDB" id="A0A6A6W242"/>
<accession>A0A6A6W242</accession>
<keyword evidence="3" id="KW-1185">Reference proteome</keyword>
<feature type="compositionally biased region" description="Polar residues" evidence="1">
    <location>
        <begin position="29"/>
        <end position="47"/>
    </location>
</feature>
<dbReference type="GeneID" id="54490960"/>
<reference evidence="2" key="1">
    <citation type="journal article" date="2020" name="Stud. Mycol.">
        <title>101 Dothideomycetes genomes: a test case for predicting lifestyles and emergence of pathogens.</title>
        <authorList>
            <person name="Haridas S."/>
            <person name="Albert R."/>
            <person name="Binder M."/>
            <person name="Bloem J."/>
            <person name="Labutti K."/>
            <person name="Salamov A."/>
            <person name="Andreopoulos B."/>
            <person name="Baker S."/>
            <person name="Barry K."/>
            <person name="Bills G."/>
            <person name="Bluhm B."/>
            <person name="Cannon C."/>
            <person name="Castanera R."/>
            <person name="Culley D."/>
            <person name="Daum C."/>
            <person name="Ezra D."/>
            <person name="Gonzalez J."/>
            <person name="Henrissat B."/>
            <person name="Kuo A."/>
            <person name="Liang C."/>
            <person name="Lipzen A."/>
            <person name="Lutzoni F."/>
            <person name="Magnuson J."/>
            <person name="Mondo S."/>
            <person name="Nolan M."/>
            <person name="Ohm R."/>
            <person name="Pangilinan J."/>
            <person name="Park H.-J."/>
            <person name="Ramirez L."/>
            <person name="Alfaro M."/>
            <person name="Sun H."/>
            <person name="Tritt A."/>
            <person name="Yoshinaga Y."/>
            <person name="Zwiers L.-H."/>
            <person name="Turgeon B."/>
            <person name="Goodwin S."/>
            <person name="Spatafora J."/>
            <person name="Crous P."/>
            <person name="Grigoriev I."/>
        </authorList>
    </citation>
    <scope>NUCLEOTIDE SEQUENCE</scope>
    <source>
        <strain evidence="2">CBS 121739</strain>
    </source>
</reference>
<feature type="region of interest" description="Disordered" evidence="1">
    <location>
        <begin position="510"/>
        <end position="539"/>
    </location>
</feature>
<evidence type="ECO:0000313" key="3">
    <source>
        <dbReference type="Proteomes" id="UP000799437"/>
    </source>
</evidence>